<evidence type="ECO:0000256" key="2">
    <source>
        <dbReference type="PROSITE-ProRule" id="PRU00335"/>
    </source>
</evidence>
<evidence type="ECO:0000313" key="4">
    <source>
        <dbReference type="EMBL" id="MCF4100309.1"/>
    </source>
</evidence>
<protein>
    <submittedName>
        <fullName evidence="4">TetR/AcrR family transcriptional regulator</fullName>
    </submittedName>
</protein>
<keyword evidence="5" id="KW-1185">Reference proteome</keyword>
<comment type="caution">
    <text evidence="4">The sequence shown here is derived from an EMBL/GenBank/DDBJ whole genome shotgun (WGS) entry which is preliminary data.</text>
</comment>
<dbReference type="EMBL" id="JAKGTH010000006">
    <property type="protein sequence ID" value="MCF4100309.1"/>
    <property type="molecule type" value="Genomic_DNA"/>
</dbReference>
<dbReference type="Gene3D" id="1.10.357.10">
    <property type="entry name" value="Tetracycline Repressor, domain 2"/>
    <property type="match status" value="1"/>
</dbReference>
<gene>
    <name evidence="4" type="ORF">L1I30_01400</name>
</gene>
<dbReference type="PANTHER" id="PTHR43479">
    <property type="entry name" value="ACREF/ENVCD OPERON REPRESSOR-RELATED"/>
    <property type="match status" value="1"/>
</dbReference>
<evidence type="ECO:0000313" key="5">
    <source>
        <dbReference type="Proteomes" id="UP001179363"/>
    </source>
</evidence>
<dbReference type="InterPro" id="IPR001647">
    <property type="entry name" value="HTH_TetR"/>
</dbReference>
<dbReference type="PANTHER" id="PTHR43479:SF11">
    <property type="entry name" value="ACREF_ENVCD OPERON REPRESSOR-RELATED"/>
    <property type="match status" value="1"/>
</dbReference>
<evidence type="ECO:0000259" key="3">
    <source>
        <dbReference type="PROSITE" id="PS50977"/>
    </source>
</evidence>
<feature type="DNA-binding region" description="H-T-H motif" evidence="2">
    <location>
        <begin position="22"/>
        <end position="41"/>
    </location>
</feature>
<dbReference type="SUPFAM" id="SSF46689">
    <property type="entry name" value="Homeodomain-like"/>
    <property type="match status" value="1"/>
</dbReference>
<dbReference type="RefSeq" id="WP_236132458.1">
    <property type="nucleotide sequence ID" value="NZ_JAKGTH010000006.1"/>
</dbReference>
<dbReference type="Proteomes" id="UP001179363">
    <property type="component" value="Unassembled WGS sequence"/>
</dbReference>
<dbReference type="PRINTS" id="PR00455">
    <property type="entry name" value="HTHTETR"/>
</dbReference>
<organism evidence="4 5">
    <name type="scientific">Gillisia lutea</name>
    <dbReference type="NCBI Taxonomy" id="2909668"/>
    <lineage>
        <taxon>Bacteria</taxon>
        <taxon>Pseudomonadati</taxon>
        <taxon>Bacteroidota</taxon>
        <taxon>Flavobacteriia</taxon>
        <taxon>Flavobacteriales</taxon>
        <taxon>Flavobacteriaceae</taxon>
        <taxon>Gillisia</taxon>
    </lineage>
</organism>
<dbReference type="InterPro" id="IPR009057">
    <property type="entry name" value="Homeodomain-like_sf"/>
</dbReference>
<dbReference type="Pfam" id="PF00440">
    <property type="entry name" value="TetR_N"/>
    <property type="match status" value="1"/>
</dbReference>
<dbReference type="PROSITE" id="PS50977">
    <property type="entry name" value="HTH_TETR_2"/>
    <property type="match status" value="1"/>
</dbReference>
<proteinExistence type="predicted"/>
<name>A0ABS9EBP4_9FLAO</name>
<sequence>MREKILEKAAEMFLNIGFKSVTMDDIANELGISKKTIYTHFSTKSKLVEAAALYIFDTISTGIKAISKQELNVVEETYAIKNFALTHLKSEKSSPLYQLNKYYPKVAAVLREKQFEVMQDCVVENLQRGIASGHYRKDIPIPFISRIYFAGITGIKDNNLFPIEDFGVIPLMENYLEYHVRAIVTEKGLTTLNKLINDKTIKN</sequence>
<evidence type="ECO:0000256" key="1">
    <source>
        <dbReference type="ARBA" id="ARBA00023125"/>
    </source>
</evidence>
<feature type="domain" description="HTH tetR-type" evidence="3">
    <location>
        <begin position="1"/>
        <end position="59"/>
    </location>
</feature>
<reference evidence="4" key="1">
    <citation type="submission" date="2022-01" db="EMBL/GenBank/DDBJ databases">
        <title>Gillisia lutea sp. nov., isolated from marine plastic residues from the Malvarosa beach (Valencia, Spain).</title>
        <authorList>
            <person name="Vidal-Verdu A."/>
            <person name="Molina-Menor E."/>
            <person name="Satari L."/>
            <person name="Pascual J."/>
            <person name="Pereto J."/>
            <person name="Porcar M."/>
        </authorList>
    </citation>
    <scope>NUCLEOTIDE SEQUENCE</scope>
    <source>
        <strain evidence="4">M10.2A</strain>
    </source>
</reference>
<accession>A0ABS9EBP4</accession>
<dbReference type="InterPro" id="IPR050624">
    <property type="entry name" value="HTH-type_Tx_Regulator"/>
</dbReference>
<keyword evidence="1 2" id="KW-0238">DNA-binding</keyword>